<evidence type="ECO:0000313" key="2">
    <source>
        <dbReference type="EMBL" id="KQK22378.1"/>
    </source>
</evidence>
<dbReference type="eggNOG" id="KOG2246">
    <property type="taxonomic scope" value="Eukaryota"/>
</dbReference>
<reference evidence="2" key="2">
    <citation type="submission" date="2017-06" db="EMBL/GenBank/DDBJ databases">
        <title>WGS assembly of Brachypodium distachyon.</title>
        <authorList>
            <consortium name="The International Brachypodium Initiative"/>
            <person name="Lucas S."/>
            <person name="Harmon-Smith M."/>
            <person name="Lail K."/>
            <person name="Tice H."/>
            <person name="Grimwood J."/>
            <person name="Bruce D."/>
            <person name="Barry K."/>
            <person name="Shu S."/>
            <person name="Lindquist E."/>
            <person name="Wang M."/>
            <person name="Pitluck S."/>
            <person name="Vogel J.P."/>
            <person name="Garvin D.F."/>
            <person name="Mockler T.C."/>
            <person name="Schmutz J."/>
            <person name="Rokhsar D."/>
            <person name="Bevan M.W."/>
        </authorList>
    </citation>
    <scope>NUCLEOTIDE SEQUENCE</scope>
    <source>
        <strain evidence="2">Bd21</strain>
    </source>
</reference>
<evidence type="ECO:0000256" key="1">
    <source>
        <dbReference type="SAM" id="Phobius"/>
    </source>
</evidence>
<keyword evidence="1" id="KW-1133">Transmembrane helix</keyword>
<dbReference type="HOGENOM" id="CLU_029819_2_0_1"/>
<proteinExistence type="predicted"/>
<dbReference type="OMA" id="EQPVGPW"/>
<dbReference type="Gene3D" id="3.90.550.50">
    <property type="match status" value="1"/>
</dbReference>
<evidence type="ECO:0000313" key="3">
    <source>
        <dbReference type="EnsemblPlants" id="KQK22378"/>
    </source>
</evidence>
<dbReference type="FunFam" id="3.90.550.50:FF:000030">
    <property type="entry name" value="Fringe-related protein"/>
    <property type="match status" value="1"/>
</dbReference>
<keyword evidence="4" id="KW-1185">Reference proteome</keyword>
<name>I1H721_BRADI</name>
<dbReference type="KEGG" id="bdi:100836685"/>
<keyword evidence="1" id="KW-0812">Transmembrane</keyword>
<dbReference type="InterPro" id="IPR006740">
    <property type="entry name" value="DUF604"/>
</dbReference>
<dbReference type="STRING" id="15368.I1H721"/>
<organism evidence="2">
    <name type="scientific">Brachypodium distachyon</name>
    <name type="common">Purple false brome</name>
    <name type="synonym">Trachynia distachya</name>
    <dbReference type="NCBI Taxonomy" id="15368"/>
    <lineage>
        <taxon>Eukaryota</taxon>
        <taxon>Viridiplantae</taxon>
        <taxon>Streptophyta</taxon>
        <taxon>Embryophyta</taxon>
        <taxon>Tracheophyta</taxon>
        <taxon>Spermatophyta</taxon>
        <taxon>Magnoliopsida</taxon>
        <taxon>Liliopsida</taxon>
        <taxon>Poales</taxon>
        <taxon>Poaceae</taxon>
        <taxon>BOP clade</taxon>
        <taxon>Pooideae</taxon>
        <taxon>Stipodae</taxon>
        <taxon>Brachypodieae</taxon>
        <taxon>Brachypodium</taxon>
    </lineage>
</organism>
<dbReference type="RefSeq" id="XP_003558255.1">
    <property type="nucleotide sequence ID" value="XM_003558207.4"/>
</dbReference>
<keyword evidence="1" id="KW-0472">Membrane</keyword>
<dbReference type="PANTHER" id="PTHR10811">
    <property type="entry name" value="FRINGE-RELATED"/>
    <property type="match status" value="1"/>
</dbReference>
<reference evidence="2 3" key="1">
    <citation type="journal article" date="2010" name="Nature">
        <title>Genome sequencing and analysis of the model grass Brachypodium distachyon.</title>
        <authorList>
            <consortium name="International Brachypodium Initiative"/>
        </authorList>
    </citation>
    <scope>NUCLEOTIDE SEQUENCE [LARGE SCALE GENOMIC DNA]</scope>
    <source>
        <strain evidence="2">Bd21</strain>
        <strain evidence="3">cv. Bd21</strain>
    </source>
</reference>
<dbReference type="GO" id="GO:0008375">
    <property type="term" value="F:acetylglucosaminyltransferase activity"/>
    <property type="evidence" value="ECO:0000318"/>
    <property type="project" value="GO_Central"/>
</dbReference>
<dbReference type="Gramene" id="KQK22378">
    <property type="protein sequence ID" value="KQK22378"/>
    <property type="gene ID" value="BRADI_1g66890v3"/>
</dbReference>
<dbReference type="GeneID" id="100836685"/>
<dbReference type="Pfam" id="PF04646">
    <property type="entry name" value="DUF604"/>
    <property type="match status" value="1"/>
</dbReference>
<dbReference type="OrthoDB" id="421979at2759"/>
<evidence type="ECO:0000313" key="4">
    <source>
        <dbReference type="Proteomes" id="UP000008810"/>
    </source>
</evidence>
<sequence>MQPKWKAVEAAGVVVGDQRRRCVAASLSMLIAATLAFLAYVAFFPDDGAGGVYRWWSRCQDCPGGALGEFPVDEAAGADGPTAAAIGSRAPTTLSHIVFGIGASAQTWDQRRGYAELWWRPEAMRGHVWLDEQPVGPWPAATCPPYRISGDASRFGNRASASRMARIVADSFLAIANDTATGAVQENEARWFVMGDDDTVFFPDNLVAVLRKYDHEQMYYVGAPSESVEQNVMHSYGMAFGGGGFAVSYPAAAELAKAIDGCLDRYSQFYGSDQRVQACLSELGIPLTREPGFHQVDIRGDAYGMLAAHPQAPLVSLHHLDHIEPISPVGHTALSAVRPLMDASRFDSARLLQQAFCYQHGVDYTWSVSIAWGYTVQVYPWAVAPHELEVPLQTFKTWRTWANGPFVFNTRPLFGPDNPCYRPAIFFLSRVRNETGRATVSEYSRHHPKSEKECDKASFRAASTVHTVKVFAPKMSQNEWKRAPRRHCCKTKRTRWGTVLEVRIRYCGRGELTTP</sequence>
<dbReference type="EnsemblPlants" id="KQK22378">
    <property type="protein sequence ID" value="KQK22378"/>
    <property type="gene ID" value="BRADI_1g66890v3"/>
</dbReference>
<accession>I1H721</accession>
<dbReference type="AlphaFoldDB" id="I1H721"/>
<dbReference type="Proteomes" id="UP000008810">
    <property type="component" value="Chromosome 1"/>
</dbReference>
<gene>
    <name evidence="3" type="primary">LOC100836685</name>
    <name evidence="2" type="ORF">BRADI_1g66890v3</name>
</gene>
<reference evidence="3" key="3">
    <citation type="submission" date="2018-08" db="UniProtKB">
        <authorList>
            <consortium name="EnsemblPlants"/>
        </authorList>
    </citation>
    <scope>IDENTIFICATION</scope>
    <source>
        <strain evidence="3">cv. Bd21</strain>
    </source>
</reference>
<protein>
    <submittedName>
        <fullName evidence="2 3">Uncharacterized protein</fullName>
    </submittedName>
</protein>
<feature type="transmembrane region" description="Helical" evidence="1">
    <location>
        <begin position="21"/>
        <end position="43"/>
    </location>
</feature>
<dbReference type="EMBL" id="CM000880">
    <property type="protein sequence ID" value="KQK22378.1"/>
    <property type="molecule type" value="Genomic_DNA"/>
</dbReference>